<feature type="transmembrane region" description="Helical" evidence="9">
    <location>
        <begin position="415"/>
        <end position="433"/>
    </location>
</feature>
<feature type="binding site" evidence="6">
    <location>
        <position position="59"/>
    </location>
    <ligand>
        <name>Na(+)</name>
        <dbReference type="ChEBI" id="CHEBI:29101"/>
        <label>1</label>
    </ligand>
</feature>
<dbReference type="Ensembl" id="ENSMAMT00000062754.1">
    <property type="protein sequence ID" value="ENSMAMP00000065936.1"/>
    <property type="gene ID" value="ENSMAMG00000001617.2"/>
</dbReference>
<feature type="transmembrane region" description="Helical" evidence="9">
    <location>
        <begin position="227"/>
        <end position="248"/>
    </location>
</feature>
<feature type="transmembrane region" description="Helical" evidence="9">
    <location>
        <begin position="375"/>
        <end position="394"/>
    </location>
</feature>
<organism evidence="10 11">
    <name type="scientific">Mastacembelus armatus</name>
    <name type="common">zig-zag eel</name>
    <dbReference type="NCBI Taxonomy" id="205130"/>
    <lineage>
        <taxon>Eukaryota</taxon>
        <taxon>Metazoa</taxon>
        <taxon>Chordata</taxon>
        <taxon>Craniata</taxon>
        <taxon>Vertebrata</taxon>
        <taxon>Euteleostomi</taxon>
        <taxon>Actinopterygii</taxon>
        <taxon>Neopterygii</taxon>
        <taxon>Teleostei</taxon>
        <taxon>Neoteleostei</taxon>
        <taxon>Acanthomorphata</taxon>
        <taxon>Anabantaria</taxon>
        <taxon>Synbranchiformes</taxon>
        <taxon>Mastacembelidae</taxon>
        <taxon>Mastacembelus</taxon>
    </lineage>
</organism>
<evidence type="ECO:0000256" key="1">
    <source>
        <dbReference type="ARBA" id="ARBA00004141"/>
    </source>
</evidence>
<comment type="subcellular location">
    <subcellularLocation>
        <location evidence="1">Membrane</location>
        <topology evidence="1">Multi-pass membrane protein</topology>
    </subcellularLocation>
</comment>
<evidence type="ECO:0000256" key="5">
    <source>
        <dbReference type="ARBA" id="ARBA00023136"/>
    </source>
</evidence>
<dbReference type="PROSITE" id="PS00610">
    <property type="entry name" value="NA_NEUROTRAN_SYMP_1"/>
    <property type="match status" value="1"/>
</dbReference>
<keyword evidence="7" id="KW-0769">Symport</keyword>
<name>A0A7N8YQQ5_9TELE</name>
<evidence type="ECO:0000256" key="9">
    <source>
        <dbReference type="SAM" id="Phobius"/>
    </source>
</evidence>
<dbReference type="GO" id="GO:0005886">
    <property type="term" value="C:plasma membrane"/>
    <property type="evidence" value="ECO:0007669"/>
    <property type="project" value="TreeGrafter"/>
</dbReference>
<feature type="binding site" evidence="6">
    <location>
        <position position="55"/>
    </location>
    <ligand>
        <name>Na(+)</name>
        <dbReference type="ChEBI" id="CHEBI:29101"/>
        <label>1</label>
    </ligand>
</feature>
<keyword evidence="6" id="KW-0479">Metal-binding</keyword>
<evidence type="ECO:0000256" key="3">
    <source>
        <dbReference type="ARBA" id="ARBA00022692"/>
    </source>
</evidence>
<comment type="similarity">
    <text evidence="7">Belongs to the sodium:neurotransmitter symporter (SNF) (TC 2.A.22) family.</text>
</comment>
<evidence type="ECO:0000256" key="4">
    <source>
        <dbReference type="ARBA" id="ARBA00022989"/>
    </source>
</evidence>
<dbReference type="PROSITE" id="PS50267">
    <property type="entry name" value="NA_NEUROTRAN_SYMP_3"/>
    <property type="match status" value="1"/>
</dbReference>
<dbReference type="NCBIfam" id="NF037979">
    <property type="entry name" value="Na_transp"/>
    <property type="match status" value="1"/>
</dbReference>
<keyword evidence="6" id="KW-0915">Sodium</keyword>
<feature type="binding site" evidence="6">
    <location>
        <position position="387"/>
    </location>
    <ligand>
        <name>Na(+)</name>
        <dbReference type="ChEBI" id="CHEBI:29101"/>
        <label>1</label>
    </ligand>
</feature>
<dbReference type="InterPro" id="IPR000175">
    <property type="entry name" value="Na/ntran_symport"/>
</dbReference>
<feature type="transmembrane region" description="Helical" evidence="9">
    <location>
        <begin position="76"/>
        <end position="97"/>
    </location>
</feature>
<evidence type="ECO:0000313" key="11">
    <source>
        <dbReference type="Proteomes" id="UP000261640"/>
    </source>
</evidence>
<accession>A0A7N8YQQ5</accession>
<feature type="transmembrane region" description="Helical" evidence="9">
    <location>
        <begin position="344"/>
        <end position="363"/>
    </location>
</feature>
<feature type="transmembrane region" description="Helical" evidence="9">
    <location>
        <begin position="453"/>
        <end position="470"/>
    </location>
</feature>
<dbReference type="GO" id="GO:0015293">
    <property type="term" value="F:symporter activity"/>
    <property type="evidence" value="ECO:0007669"/>
    <property type="project" value="UniProtKB-KW"/>
</dbReference>
<evidence type="ECO:0000256" key="7">
    <source>
        <dbReference type="RuleBase" id="RU003732"/>
    </source>
</evidence>
<proteinExistence type="inferred from homology"/>
<dbReference type="PANTHER" id="PTHR11616">
    <property type="entry name" value="SODIUM/CHLORIDE DEPENDENT TRANSPORTER"/>
    <property type="match status" value="1"/>
</dbReference>
<keyword evidence="5 9" id="KW-0472">Membrane</keyword>
<dbReference type="Proteomes" id="UP000261640">
    <property type="component" value="Unplaced"/>
</dbReference>
<dbReference type="GeneTree" id="ENSGT00940000163157"/>
<keyword evidence="3 7" id="KW-0812">Transmembrane</keyword>
<keyword evidence="2 7" id="KW-0813">Transport</keyword>
<dbReference type="AlphaFoldDB" id="A0A7N8YQQ5"/>
<dbReference type="PANTHER" id="PTHR11616:SF233">
    <property type="entry name" value="TRANSPORTER"/>
    <property type="match status" value="1"/>
</dbReference>
<feature type="transmembrane region" description="Helical" evidence="9">
    <location>
        <begin position="308"/>
        <end position="332"/>
    </location>
</feature>
<feature type="region of interest" description="Disordered" evidence="8">
    <location>
        <begin position="621"/>
        <end position="640"/>
    </location>
</feature>
<protein>
    <recommendedName>
        <fullName evidence="7">Transporter</fullName>
    </recommendedName>
</protein>
<reference evidence="10" key="1">
    <citation type="submission" date="2025-08" db="UniProtKB">
        <authorList>
            <consortium name="Ensembl"/>
        </authorList>
    </citation>
    <scope>IDENTIFICATION</scope>
</reference>
<dbReference type="SUPFAM" id="SSF161070">
    <property type="entry name" value="SNF-like"/>
    <property type="match status" value="1"/>
</dbReference>
<feature type="transmembrane region" description="Helical" evidence="9">
    <location>
        <begin position="491"/>
        <end position="514"/>
    </location>
</feature>
<feature type="compositionally biased region" description="Acidic residues" evidence="8">
    <location>
        <begin position="629"/>
        <end position="640"/>
    </location>
</feature>
<evidence type="ECO:0000256" key="2">
    <source>
        <dbReference type="ARBA" id="ARBA00022448"/>
    </source>
</evidence>
<evidence type="ECO:0000313" key="10">
    <source>
        <dbReference type="Ensembl" id="ENSMAMP00000065936.1"/>
    </source>
</evidence>
<dbReference type="PRINTS" id="PR00176">
    <property type="entry name" value="NANEUSMPORT"/>
</dbReference>
<evidence type="ECO:0000256" key="8">
    <source>
        <dbReference type="SAM" id="MobiDB-lite"/>
    </source>
</evidence>
<evidence type="ECO:0000256" key="6">
    <source>
        <dbReference type="PIRSR" id="PIRSR600175-1"/>
    </source>
</evidence>
<keyword evidence="4 9" id="KW-1133">Transmembrane helix</keyword>
<sequence>MVEKPSLDSTEERAWLGEGQCHMQPGTDVVEIANGDRPAWDSKIQYVLAQVGFSVGLGNVWRFPYLCHQNGGGAFMLLYVFLLLVVGVPLFFMELAAGQSIRQGSIGVWKHISPKLAGIGYSSCMVCFFVALYYNVIIAWSLFYMGNSFQYPLPWQQCPVDVATNDTVRECASSSPTTYFWFRKALNITNSIEESGELNSNMTVCLLAAWTIVSLAMIKGIKSSAKVMYFSSVFPYVVLFIFLIRGLMLDGAMEGITYMFYPKLEIWGNVQVWRQAATQVFFALGLGYGSVIAYSSYNPVHNNCHRDALMVSGINFMTSVLASLVVFVVLGFRAKNIALRCVAKYGYVYVVFSHWTGLAFIAFTEVMAVFPASPFWSTLFFLMLLNLGLSTMFGTMQGILTPLMDNFSLSGLRRTLLTVSTCALGFLIGLLFTQRSGNYFVTMFDDYSATLPLVIVVIFETISVAWIYGTDRFLDDVEVMLKWRPPVVYKYLWKYVCLLAMIGLLAASLLRMVFKGPTYTAWNRSTASEMTLEYPGWALAMIVMLIVFASLPVPIGYIHSMLKNRQVPNTHSEEEGGQEMHHGFYTKCTSTEQLDSDFDQRALCEEDEARPRAALLPIGSEQYQLLSQQEEEEEEQDTVM</sequence>
<keyword evidence="11" id="KW-1185">Reference proteome</keyword>
<dbReference type="GO" id="GO:0035725">
    <property type="term" value="P:sodium ion transmembrane transport"/>
    <property type="evidence" value="ECO:0007669"/>
    <property type="project" value="TreeGrafter"/>
</dbReference>
<dbReference type="InterPro" id="IPR037272">
    <property type="entry name" value="SNS_sf"/>
</dbReference>
<dbReference type="GO" id="GO:0046872">
    <property type="term" value="F:metal ion binding"/>
    <property type="evidence" value="ECO:0007669"/>
    <property type="project" value="UniProtKB-KW"/>
</dbReference>
<feature type="binding site" evidence="6">
    <location>
        <position position="315"/>
    </location>
    <ligand>
        <name>Na(+)</name>
        <dbReference type="ChEBI" id="CHEBI:29101"/>
        <label>1</label>
    </ligand>
</feature>
<feature type="transmembrane region" description="Helical" evidence="9">
    <location>
        <begin position="534"/>
        <end position="558"/>
    </location>
</feature>
<dbReference type="GO" id="GO:0006865">
    <property type="term" value="P:amino acid transport"/>
    <property type="evidence" value="ECO:0007669"/>
    <property type="project" value="TreeGrafter"/>
</dbReference>
<reference evidence="10" key="2">
    <citation type="submission" date="2025-09" db="UniProtKB">
        <authorList>
            <consortium name="Ensembl"/>
        </authorList>
    </citation>
    <scope>IDENTIFICATION</scope>
</reference>
<feature type="binding site" evidence="6">
    <location>
        <position position="52"/>
    </location>
    <ligand>
        <name>Na(+)</name>
        <dbReference type="ChEBI" id="CHEBI:29101"/>
        <label>1</label>
    </ligand>
</feature>
<feature type="transmembrane region" description="Helical" evidence="9">
    <location>
        <begin position="118"/>
        <end position="143"/>
    </location>
</feature>
<dbReference type="Pfam" id="PF00209">
    <property type="entry name" value="SNF"/>
    <property type="match status" value="1"/>
</dbReference>